<accession>A0ACC2ICS7</accession>
<comment type="caution">
    <text evidence="1">The sequence shown here is derived from an EMBL/GenBank/DDBJ whole genome shotgun (WGS) entry which is preliminary data.</text>
</comment>
<protein>
    <submittedName>
        <fullName evidence="1">Uncharacterized protein</fullName>
    </submittedName>
</protein>
<evidence type="ECO:0000313" key="1">
    <source>
        <dbReference type="EMBL" id="KAJ8112970.1"/>
    </source>
</evidence>
<organism evidence="1 2">
    <name type="scientific">Boeremia exigua</name>
    <dbReference type="NCBI Taxonomy" id="749465"/>
    <lineage>
        <taxon>Eukaryota</taxon>
        <taxon>Fungi</taxon>
        <taxon>Dikarya</taxon>
        <taxon>Ascomycota</taxon>
        <taxon>Pezizomycotina</taxon>
        <taxon>Dothideomycetes</taxon>
        <taxon>Pleosporomycetidae</taxon>
        <taxon>Pleosporales</taxon>
        <taxon>Pleosporineae</taxon>
        <taxon>Didymellaceae</taxon>
        <taxon>Boeremia</taxon>
    </lineage>
</organism>
<dbReference type="EMBL" id="JAPHNI010000284">
    <property type="protein sequence ID" value="KAJ8112970.1"/>
    <property type="molecule type" value="Genomic_DNA"/>
</dbReference>
<sequence length="147" mass="16199">MAVHSQLDSVMELGSESCALPAHVPSLRERTYTRAKVVQIQVAGHERFVHLTGPAAYSRNMCETPKEAGSSSHTASWQRKLHDERLVNSGPGLNMDDPRMELPSSYPFWYCAIGADVSQPAAWLMWTVASGHQACRATVMIAPKGYE</sequence>
<gene>
    <name evidence="1" type="ORF">OPT61_g4794</name>
</gene>
<proteinExistence type="predicted"/>
<name>A0ACC2ICS7_9PLEO</name>
<reference evidence="1" key="1">
    <citation type="submission" date="2022-11" db="EMBL/GenBank/DDBJ databases">
        <title>Genome Sequence of Boeremia exigua.</title>
        <authorList>
            <person name="Buettner E."/>
        </authorList>
    </citation>
    <scope>NUCLEOTIDE SEQUENCE</scope>
    <source>
        <strain evidence="1">CU02</strain>
    </source>
</reference>
<keyword evidence="2" id="KW-1185">Reference proteome</keyword>
<dbReference type="Proteomes" id="UP001153331">
    <property type="component" value="Unassembled WGS sequence"/>
</dbReference>
<evidence type="ECO:0000313" key="2">
    <source>
        <dbReference type="Proteomes" id="UP001153331"/>
    </source>
</evidence>